<dbReference type="EMBL" id="BLAL01000194">
    <property type="protein sequence ID" value="GES90475.1"/>
    <property type="molecule type" value="Genomic_DNA"/>
</dbReference>
<name>A0A8H3LQU1_9GLOM</name>
<accession>A0A8H3LQU1</accession>
<comment type="caution">
    <text evidence="1">The sequence shown here is derived from an EMBL/GenBank/DDBJ whole genome shotgun (WGS) entry which is preliminary data.</text>
</comment>
<dbReference type="InterPro" id="IPR036397">
    <property type="entry name" value="RNaseH_sf"/>
</dbReference>
<protein>
    <submittedName>
        <fullName evidence="1">DDE-type integrase/transposase/recombinase</fullName>
    </submittedName>
</protein>
<dbReference type="Proteomes" id="UP000615446">
    <property type="component" value="Unassembled WGS sequence"/>
</dbReference>
<dbReference type="Gene3D" id="3.30.420.10">
    <property type="entry name" value="Ribonuclease H-like superfamily/Ribonuclease H"/>
    <property type="match status" value="1"/>
</dbReference>
<reference evidence="1" key="1">
    <citation type="submission" date="2019-10" db="EMBL/GenBank/DDBJ databases">
        <title>Conservation and host-specific expression of non-tandemly repeated heterogenous ribosome RNA gene in arbuscular mycorrhizal fungi.</title>
        <authorList>
            <person name="Maeda T."/>
            <person name="Kobayashi Y."/>
            <person name="Nakagawa T."/>
            <person name="Ezawa T."/>
            <person name="Yamaguchi K."/>
            <person name="Bino T."/>
            <person name="Nishimoto Y."/>
            <person name="Shigenobu S."/>
            <person name="Kawaguchi M."/>
        </authorList>
    </citation>
    <scope>NUCLEOTIDE SEQUENCE</scope>
    <source>
        <strain evidence="1">HR1</strain>
    </source>
</reference>
<dbReference type="SUPFAM" id="SSF53098">
    <property type="entry name" value="Ribonuclease H-like"/>
    <property type="match status" value="1"/>
</dbReference>
<dbReference type="OrthoDB" id="5592268at2759"/>
<dbReference type="GO" id="GO:0003676">
    <property type="term" value="F:nucleic acid binding"/>
    <property type="evidence" value="ECO:0007669"/>
    <property type="project" value="InterPro"/>
</dbReference>
<sequence length="288" mass="33484">MKRRKGCNSDRGILPQFLTSHIRRAFELSPWNPFFTCTTNSEFEAKKAGARNAELVVEECNANSTGRFTKDSLSERSCDVEYMNFSLEEISNCEQDTVQELLDRYKKNNDRKLAYILVSDPPQINKRKGKARLAGIRLLYQKIMKSGLRFFEGAPIHSALPHYHPQTNGLVERFNKTLCEALTKLGKNDNWDKMIPPVLFAYRNKKHSSSKVKVFYLAYGREPKLPADIPTEKNAAKEHGFEDAMLKLRFRRKFFDQNPKWMKTLTAFERAFKVCRYSWFSSKKNVIS</sequence>
<dbReference type="AlphaFoldDB" id="A0A8H3LQU1"/>
<dbReference type="PANTHER" id="PTHR47266">
    <property type="entry name" value="ENDONUCLEASE-RELATED"/>
    <property type="match status" value="1"/>
</dbReference>
<dbReference type="InterPro" id="IPR012337">
    <property type="entry name" value="RNaseH-like_sf"/>
</dbReference>
<evidence type="ECO:0000313" key="1">
    <source>
        <dbReference type="EMBL" id="GES90475.1"/>
    </source>
</evidence>
<gene>
    <name evidence="1" type="ORF">RCL2_001731600</name>
</gene>
<evidence type="ECO:0000313" key="2">
    <source>
        <dbReference type="Proteomes" id="UP000615446"/>
    </source>
</evidence>
<organism evidence="1 2">
    <name type="scientific">Rhizophagus clarus</name>
    <dbReference type="NCBI Taxonomy" id="94130"/>
    <lineage>
        <taxon>Eukaryota</taxon>
        <taxon>Fungi</taxon>
        <taxon>Fungi incertae sedis</taxon>
        <taxon>Mucoromycota</taxon>
        <taxon>Glomeromycotina</taxon>
        <taxon>Glomeromycetes</taxon>
        <taxon>Glomerales</taxon>
        <taxon>Glomeraceae</taxon>
        <taxon>Rhizophagus</taxon>
    </lineage>
</organism>
<proteinExistence type="predicted"/>
<dbReference type="InterPro" id="IPR052160">
    <property type="entry name" value="Gypsy_RT_Integrase-like"/>
</dbReference>